<dbReference type="RefSeq" id="WP_133640438.1">
    <property type="nucleotide sequence ID" value="NZ_SNZV01000005.1"/>
</dbReference>
<keyword evidence="1" id="KW-0732">Signal</keyword>
<dbReference type="AlphaFoldDB" id="A0A4R7CWM7"/>
<dbReference type="EMBL" id="SNZV01000005">
    <property type="protein sequence ID" value="TDS12913.1"/>
    <property type="molecule type" value="Genomic_DNA"/>
</dbReference>
<evidence type="ECO:0000313" key="3">
    <source>
        <dbReference type="Proteomes" id="UP000294752"/>
    </source>
</evidence>
<accession>A0A4R7CWM7</accession>
<dbReference type="PROSITE" id="PS51257">
    <property type="entry name" value="PROKAR_LIPOPROTEIN"/>
    <property type="match status" value="1"/>
</dbReference>
<sequence length="419" mass="47466">MRLFTCSSPTYFITLCIAFVAAGLGVSCNTSGGSSDSDSEQELLAPDTNNPFVPAYSLFASKAGKNTFIFIDSSWTRISTAPIPHAEFNREFILRKGHLYQVNPKTDYLIQYRIGFDGLAALDSIQLINDNIEQYHWKNDSDTLLICNVVHAGQETARFYEIDTKNFSLLREAELPLPAAVNDFDILSLGLLRYQNDKLWIAYAYSKMLSRTAYSTIDTMYYRTLDFASLRVLSEQKDTRSANPGGINTIQSYSGTAENGDFYFMSGPGIAAGNAMHLPTAIFRRKHGTEQVDQQFMINVSEQIGNHAYGFWYLGDNQALVRSEQADKFADFSNHHLVHQFDYFLTDLRSGKMAKLPLPLDKGTRKENLVQQGNDLYIAIDDADDRHSVWRYDLNSKKATRYLSPKLSIDYLLRLDKIR</sequence>
<protein>
    <recommendedName>
        <fullName evidence="4">TolB-like protein</fullName>
    </recommendedName>
</protein>
<dbReference type="OrthoDB" id="736172at2"/>
<comment type="caution">
    <text evidence="2">The sequence shown here is derived from an EMBL/GenBank/DDBJ whole genome shotgun (WGS) entry which is preliminary data.</text>
</comment>
<dbReference type="Proteomes" id="UP000294752">
    <property type="component" value="Unassembled WGS sequence"/>
</dbReference>
<gene>
    <name evidence="2" type="ORF">B0I21_10544</name>
</gene>
<keyword evidence="3" id="KW-1185">Reference proteome</keyword>
<name>A0A4R7CWM7_9SPHI</name>
<evidence type="ECO:0000256" key="1">
    <source>
        <dbReference type="SAM" id="SignalP"/>
    </source>
</evidence>
<proteinExistence type="predicted"/>
<organism evidence="2 3">
    <name type="scientific">Sphingobacterium paludis</name>
    <dbReference type="NCBI Taxonomy" id="1476465"/>
    <lineage>
        <taxon>Bacteria</taxon>
        <taxon>Pseudomonadati</taxon>
        <taxon>Bacteroidota</taxon>
        <taxon>Sphingobacteriia</taxon>
        <taxon>Sphingobacteriales</taxon>
        <taxon>Sphingobacteriaceae</taxon>
        <taxon>Sphingobacterium</taxon>
    </lineage>
</organism>
<evidence type="ECO:0000313" key="2">
    <source>
        <dbReference type="EMBL" id="TDS12913.1"/>
    </source>
</evidence>
<reference evidence="2 3" key="1">
    <citation type="submission" date="2019-03" db="EMBL/GenBank/DDBJ databases">
        <title>Genomic Encyclopedia of Type Strains, Phase III (KMG-III): the genomes of soil and plant-associated and newly described type strains.</title>
        <authorList>
            <person name="Whitman W."/>
        </authorList>
    </citation>
    <scope>NUCLEOTIDE SEQUENCE [LARGE SCALE GENOMIC DNA]</scope>
    <source>
        <strain evidence="2 3">CGMCC 1.12801</strain>
    </source>
</reference>
<evidence type="ECO:0008006" key="4">
    <source>
        <dbReference type="Google" id="ProtNLM"/>
    </source>
</evidence>
<feature type="chain" id="PRO_5020626984" description="TolB-like protein" evidence="1">
    <location>
        <begin position="23"/>
        <end position="419"/>
    </location>
</feature>
<feature type="signal peptide" evidence="1">
    <location>
        <begin position="1"/>
        <end position="22"/>
    </location>
</feature>